<keyword evidence="2" id="KW-1185">Reference proteome</keyword>
<reference evidence="1 2" key="2">
    <citation type="submission" date="2024-02" db="EMBL/GenBank/DDBJ databases">
        <title>The Genome Sequence of Enterococcus diestrammenae JM9A.</title>
        <authorList>
            <person name="Earl A."/>
            <person name="Manson A."/>
            <person name="Gilmore M."/>
            <person name="Sanders J."/>
            <person name="Shea T."/>
            <person name="Howe W."/>
            <person name="Livny J."/>
            <person name="Cuomo C."/>
            <person name="Neafsey D."/>
            <person name="Birren B."/>
        </authorList>
    </citation>
    <scope>NUCLEOTIDE SEQUENCE [LARGE SCALE GENOMIC DNA]</scope>
    <source>
        <strain evidence="1 2">JM9A</strain>
    </source>
</reference>
<comment type="caution">
    <text evidence="1">The sequence shown here is derived from an EMBL/GenBank/DDBJ whole genome shotgun (WGS) entry which is preliminary data.</text>
</comment>
<sequence length="100" mass="11552">MLIEALVALGMLATCVMIYQAGTLQLLANEQENYHRIRSARVLHEELREYLKYDGALERELIYGEEVFQVFFTEDKCYGKVVSDAYELSIQMDPTGFYAD</sequence>
<organism evidence="1 2">
    <name type="scientific">Enterococcus diestrammenae</name>
    <dbReference type="NCBI Taxonomy" id="1155073"/>
    <lineage>
        <taxon>Bacteria</taxon>
        <taxon>Bacillati</taxon>
        <taxon>Bacillota</taxon>
        <taxon>Bacilli</taxon>
        <taxon>Lactobacillales</taxon>
        <taxon>Enterococcaceae</taxon>
        <taxon>Enterococcus</taxon>
    </lineage>
</organism>
<proteinExistence type="predicted"/>
<dbReference type="EMBL" id="MAEI02000001">
    <property type="protein sequence ID" value="MEO1780944.1"/>
    <property type="molecule type" value="Genomic_DNA"/>
</dbReference>
<dbReference type="Proteomes" id="UP001429357">
    <property type="component" value="Unassembled WGS sequence"/>
</dbReference>
<name>A0ABV0EYQ9_9ENTE</name>
<accession>A0ABV0EYQ9</accession>
<evidence type="ECO:0008006" key="3">
    <source>
        <dbReference type="Google" id="ProtNLM"/>
    </source>
</evidence>
<gene>
    <name evidence="1" type="ORF">BAU18_000522</name>
</gene>
<reference evidence="2" key="1">
    <citation type="submission" date="2016-06" db="EMBL/GenBank/DDBJ databases">
        <title>Four novel species of enterococci isolated from chicken manure.</title>
        <authorList>
            <person name="Van Tyne D."/>
        </authorList>
    </citation>
    <scope>NUCLEOTIDE SEQUENCE [LARGE SCALE GENOMIC DNA]</scope>
    <source>
        <strain evidence="2">JM9A</strain>
    </source>
</reference>
<evidence type="ECO:0000313" key="2">
    <source>
        <dbReference type="Proteomes" id="UP001429357"/>
    </source>
</evidence>
<protein>
    <recommendedName>
        <fullName evidence="3">Type II secretion system protein</fullName>
    </recommendedName>
</protein>
<evidence type="ECO:0000313" key="1">
    <source>
        <dbReference type="EMBL" id="MEO1780944.1"/>
    </source>
</evidence>